<reference evidence="2" key="1">
    <citation type="submission" date="2022-11" db="UniProtKB">
        <authorList>
            <consortium name="WormBaseParasite"/>
        </authorList>
    </citation>
    <scope>IDENTIFICATION</scope>
</reference>
<sequence length="269" mass="30364">AKYILPHLTALNTFNIDTVCKGPSFNLARRIPRDLFIFFGLYNKRNPIAWYLDLEAKRFCRMSTLDNNTDFCVTVPNFCVSNGTLHQIGGNTSPSTNGFAKADCFSLDKQTLKWERKSSILHERAYSSVCASPNGRIFVIGGHSLLPRSRMKNVDVYDPIKNTWKSGPKMLIGRYNAGSVFYGENLYVTGGATDDRSIEDCEYLPKYSENWVLMPQLIHARSAHQTVIFGKHLYVLGGRNGNDELSSVERLEYGTNGTWKEVAPMSVKR</sequence>
<evidence type="ECO:0000313" key="1">
    <source>
        <dbReference type="Proteomes" id="UP000887580"/>
    </source>
</evidence>
<name>A0AC35EX54_9BILA</name>
<evidence type="ECO:0000313" key="2">
    <source>
        <dbReference type="WBParaSite" id="PS1159_v2.g11620.t1"/>
    </source>
</evidence>
<dbReference type="WBParaSite" id="PS1159_v2.g11620.t1">
    <property type="protein sequence ID" value="PS1159_v2.g11620.t1"/>
    <property type="gene ID" value="PS1159_v2.g11620"/>
</dbReference>
<dbReference type="Proteomes" id="UP000887580">
    <property type="component" value="Unplaced"/>
</dbReference>
<protein>
    <submittedName>
        <fullName evidence="2">Uncharacterized protein</fullName>
    </submittedName>
</protein>
<accession>A0AC35EX54</accession>
<organism evidence="1 2">
    <name type="scientific">Panagrolaimus sp. PS1159</name>
    <dbReference type="NCBI Taxonomy" id="55785"/>
    <lineage>
        <taxon>Eukaryota</taxon>
        <taxon>Metazoa</taxon>
        <taxon>Ecdysozoa</taxon>
        <taxon>Nematoda</taxon>
        <taxon>Chromadorea</taxon>
        <taxon>Rhabditida</taxon>
        <taxon>Tylenchina</taxon>
        <taxon>Panagrolaimomorpha</taxon>
        <taxon>Panagrolaimoidea</taxon>
        <taxon>Panagrolaimidae</taxon>
        <taxon>Panagrolaimus</taxon>
    </lineage>
</organism>
<proteinExistence type="predicted"/>